<dbReference type="EMBL" id="CADDAV010000026">
    <property type="protein sequence ID" value="CAB0619715.1"/>
    <property type="molecule type" value="Genomic_DNA"/>
</dbReference>
<reference evidence="5 6" key="1">
    <citation type="submission" date="2020-02" db="EMBL/GenBank/DDBJ databases">
        <authorList>
            <person name="Brisse S."/>
        </authorList>
    </citation>
    <scope>NUCLEOTIDE SEQUENCE [LARGE SCALE GENOMIC DNA]</scope>
    <source>
        <strain evidence="5">CIP107547</strain>
    </source>
</reference>
<dbReference type="InterPro" id="IPR037460">
    <property type="entry name" value="SEST-like"/>
</dbReference>
<evidence type="ECO:0000256" key="2">
    <source>
        <dbReference type="PIRSR" id="PIRSR637460-2"/>
    </source>
</evidence>
<dbReference type="Proteomes" id="UP000480222">
    <property type="component" value="Unassembled WGS sequence"/>
</dbReference>
<evidence type="ECO:0000313" key="6">
    <source>
        <dbReference type="Proteomes" id="UP000480222"/>
    </source>
</evidence>
<feature type="chain" id="PRO_5032304904" evidence="3">
    <location>
        <begin position="26"/>
        <end position="278"/>
    </location>
</feature>
<dbReference type="RefSeq" id="WP_085688965.1">
    <property type="nucleotide sequence ID" value="NZ_CP196056.1"/>
</dbReference>
<accession>A0A811G9A3</accession>
<dbReference type="AlphaFoldDB" id="A0A811G9A3"/>
<dbReference type="CDD" id="cd01823">
    <property type="entry name" value="SEST_like"/>
    <property type="match status" value="1"/>
</dbReference>
<dbReference type="Gene3D" id="3.40.50.1110">
    <property type="entry name" value="SGNH hydrolase"/>
    <property type="match status" value="1"/>
</dbReference>
<feature type="disulfide bond" evidence="2">
    <location>
        <begin position="66"/>
        <end position="90"/>
    </location>
</feature>
<keyword evidence="5" id="KW-0378">Hydrolase</keyword>
<dbReference type="Pfam" id="PF13472">
    <property type="entry name" value="Lipase_GDSL_2"/>
    <property type="match status" value="1"/>
</dbReference>
<feature type="signal peptide" evidence="3">
    <location>
        <begin position="1"/>
        <end position="25"/>
    </location>
</feature>
<dbReference type="InterPro" id="IPR013830">
    <property type="entry name" value="SGNH_hydro"/>
</dbReference>
<keyword evidence="2" id="KW-1015">Disulfide bond</keyword>
<sequence>MKKLSGVFAAVIAAVSIISAPAASAAEGNLVNFGDSIAADSPTFAYIGNRIARTLQYGSSIPGKNCIQSPTNYGHQTAQRLGLAIADYSCPGATSVANGPKFFDQVDQALADGTLNAGTRRVLITQGFNDAYNLKGWDQGHIRGAYVDAMRPQIDRIRAAAPNARIQIVGYLPIADNGRACLFHVLPSGPAFAEWRKLPFGAVSYWEDTAQWMNVDLANATGTEFVDLKGRAANHGMCAPDHERWFAGIVDFTAGGGNMPLHVNSAGHAGIADILVRN</sequence>
<dbReference type="GO" id="GO:0016788">
    <property type="term" value="F:hydrolase activity, acting on ester bonds"/>
    <property type="evidence" value="ECO:0007669"/>
    <property type="project" value="InterPro"/>
</dbReference>
<feature type="domain" description="SGNH hydrolase-type esterase" evidence="4">
    <location>
        <begin position="33"/>
        <end position="269"/>
    </location>
</feature>
<dbReference type="SUPFAM" id="SSF52266">
    <property type="entry name" value="SGNH hydrolase"/>
    <property type="match status" value="1"/>
</dbReference>
<comment type="caution">
    <text evidence="5">The sequence shown here is derived from an EMBL/GenBank/DDBJ whole genome shotgun (WGS) entry which is preliminary data.</text>
</comment>
<name>A0A811G9A3_CORDP</name>
<protein>
    <submittedName>
        <fullName evidence="5">SGNH/GDSL hydrolase family protein</fullName>
    </submittedName>
</protein>
<feature type="active site" description="Nucleophile" evidence="1">
    <location>
        <position position="36"/>
    </location>
</feature>
<feature type="active site" evidence="1">
    <location>
        <position position="262"/>
    </location>
</feature>
<evidence type="ECO:0000256" key="1">
    <source>
        <dbReference type="PIRSR" id="PIRSR637460-1"/>
    </source>
</evidence>
<proteinExistence type="predicted"/>
<evidence type="ECO:0000256" key="3">
    <source>
        <dbReference type="SAM" id="SignalP"/>
    </source>
</evidence>
<dbReference type="InterPro" id="IPR036514">
    <property type="entry name" value="SGNH_hydro_sf"/>
</dbReference>
<evidence type="ECO:0000259" key="4">
    <source>
        <dbReference type="Pfam" id="PF13472"/>
    </source>
</evidence>
<organism evidence="5 6">
    <name type="scientific">Corynebacterium diphtheriae</name>
    <dbReference type="NCBI Taxonomy" id="1717"/>
    <lineage>
        <taxon>Bacteria</taxon>
        <taxon>Bacillati</taxon>
        <taxon>Actinomycetota</taxon>
        <taxon>Actinomycetes</taxon>
        <taxon>Mycobacteriales</taxon>
        <taxon>Corynebacteriaceae</taxon>
        <taxon>Corynebacterium</taxon>
    </lineage>
</organism>
<gene>
    <name evidence="5" type="ORF">CIP107547_02209</name>
</gene>
<evidence type="ECO:0000313" key="5">
    <source>
        <dbReference type="EMBL" id="CAB0619715.1"/>
    </source>
</evidence>
<keyword evidence="3" id="KW-0732">Signal</keyword>
<feature type="disulfide bond" evidence="2">
    <location>
        <begin position="181"/>
        <end position="238"/>
    </location>
</feature>